<dbReference type="EMBL" id="CP032828">
    <property type="protein sequence ID" value="AYJ84929.1"/>
    <property type="molecule type" value="Genomic_DNA"/>
</dbReference>
<evidence type="ECO:0000256" key="1">
    <source>
        <dbReference type="SAM" id="MobiDB-lite"/>
    </source>
</evidence>
<reference evidence="3 4" key="1">
    <citation type="submission" date="2018-09" db="EMBL/GenBank/DDBJ databases">
        <title>Sphingomonas peninsula sp. nov., isolated from fildes peninsula, Antarctic soil.</title>
        <authorList>
            <person name="Yingchao G."/>
        </authorList>
    </citation>
    <scope>NUCLEOTIDE SEQUENCE [LARGE SCALE GENOMIC DNA]</scope>
    <source>
        <strain evidence="3 4">YZ-8</strain>
        <plasmid evidence="3 4">unnamed1</plasmid>
    </source>
</reference>
<dbReference type="InterPro" id="IPR009799">
    <property type="entry name" value="EthD_dom"/>
</dbReference>
<protein>
    <recommendedName>
        <fullName evidence="2">EthD domain-containing protein</fullName>
    </recommendedName>
</protein>
<feature type="compositionally biased region" description="Low complexity" evidence="1">
    <location>
        <begin position="1"/>
        <end position="13"/>
    </location>
</feature>
<dbReference type="Proteomes" id="UP000276254">
    <property type="component" value="Plasmid unnamed1"/>
</dbReference>
<dbReference type="GO" id="GO:0016491">
    <property type="term" value="F:oxidoreductase activity"/>
    <property type="evidence" value="ECO:0007669"/>
    <property type="project" value="InterPro"/>
</dbReference>
<gene>
    <name evidence="3" type="ORF">D3Y57_02385</name>
</gene>
<keyword evidence="3" id="KW-0614">Plasmid</keyword>
<evidence type="ECO:0000259" key="2">
    <source>
        <dbReference type="Pfam" id="PF07110"/>
    </source>
</evidence>
<proteinExistence type="predicted"/>
<dbReference type="Pfam" id="PF07110">
    <property type="entry name" value="EthD"/>
    <property type="match status" value="1"/>
</dbReference>
<dbReference type="AlphaFoldDB" id="A0A494T6A7"/>
<feature type="region of interest" description="Disordered" evidence="1">
    <location>
        <begin position="1"/>
        <end position="21"/>
    </location>
</feature>
<name>A0A494T6A7_SPHPE</name>
<dbReference type="RefSeq" id="WP_121151004.1">
    <property type="nucleotide sequence ID" value="NZ_CP032828.1"/>
</dbReference>
<evidence type="ECO:0000313" key="4">
    <source>
        <dbReference type="Proteomes" id="UP000276254"/>
    </source>
</evidence>
<feature type="domain" description="EthD" evidence="2">
    <location>
        <begin position="7"/>
        <end position="55"/>
    </location>
</feature>
<organism evidence="3 4">
    <name type="scientific">Sphingomonas paeninsulae</name>
    <dbReference type="NCBI Taxonomy" id="2319844"/>
    <lineage>
        <taxon>Bacteria</taxon>
        <taxon>Pseudomonadati</taxon>
        <taxon>Pseudomonadota</taxon>
        <taxon>Alphaproteobacteria</taxon>
        <taxon>Sphingomonadales</taxon>
        <taxon>Sphingomonadaceae</taxon>
        <taxon>Sphingomonas</taxon>
    </lineage>
</organism>
<geneLocation type="plasmid" evidence="3">
    <name>unnamed1</name>
</geneLocation>
<sequence>MSGVSASPAPSAGGSRGDHGGRQHYDAIMEMWFDNKAQWAATMNLFADPGAARLVIDDK</sequence>
<dbReference type="GeneID" id="39491761"/>
<accession>A0A494T6A7</accession>
<evidence type="ECO:0000313" key="3">
    <source>
        <dbReference type="EMBL" id="AYJ84929.1"/>
    </source>
</evidence>
<dbReference type="KEGG" id="spha:D3Y57_02385"/>
<keyword evidence="4" id="KW-1185">Reference proteome</keyword>